<dbReference type="GO" id="GO:0042301">
    <property type="term" value="F:phosphate ion binding"/>
    <property type="evidence" value="ECO:0007669"/>
    <property type="project" value="InterPro"/>
</dbReference>
<organism evidence="8 9">
    <name type="scientific">Nocardioides luteus</name>
    <dbReference type="NCBI Taxonomy" id="1844"/>
    <lineage>
        <taxon>Bacteria</taxon>
        <taxon>Bacillati</taxon>
        <taxon>Actinomycetota</taxon>
        <taxon>Actinomycetes</taxon>
        <taxon>Propionibacteriales</taxon>
        <taxon>Nocardioidaceae</taxon>
        <taxon>Nocardioides</taxon>
    </lineage>
</organism>
<dbReference type="GO" id="GO:0035435">
    <property type="term" value="P:phosphate ion transmembrane transport"/>
    <property type="evidence" value="ECO:0007669"/>
    <property type="project" value="InterPro"/>
</dbReference>
<accession>A0A1J4N8I7</accession>
<evidence type="ECO:0000256" key="5">
    <source>
        <dbReference type="SAM" id="MobiDB-lite"/>
    </source>
</evidence>
<dbReference type="EMBL" id="JZDQ02000006">
    <property type="protein sequence ID" value="OIJ27827.1"/>
    <property type="molecule type" value="Genomic_DNA"/>
</dbReference>
<evidence type="ECO:0000256" key="4">
    <source>
        <dbReference type="PIRNR" id="PIRNR002756"/>
    </source>
</evidence>
<comment type="similarity">
    <text evidence="1 4">Belongs to the PstS family.</text>
</comment>
<dbReference type="InterPro" id="IPR005673">
    <property type="entry name" value="ABC_phos-bd_PstS"/>
</dbReference>
<dbReference type="SUPFAM" id="SSF53850">
    <property type="entry name" value="Periplasmic binding protein-like II"/>
    <property type="match status" value="1"/>
</dbReference>
<evidence type="ECO:0000256" key="3">
    <source>
        <dbReference type="ARBA" id="ARBA00022592"/>
    </source>
</evidence>
<dbReference type="Gene3D" id="3.40.190.10">
    <property type="entry name" value="Periplasmic binding protein-like II"/>
    <property type="match status" value="2"/>
</dbReference>
<comment type="caution">
    <text evidence="8">The sequence shown here is derived from an EMBL/GenBank/DDBJ whole genome shotgun (WGS) entry which is preliminary data.</text>
</comment>
<reference evidence="8" key="1">
    <citation type="submission" date="2016-10" db="EMBL/GenBank/DDBJ databases">
        <title>Draft Genome Sequence of Nocardioides luteus Strain BAFB, an Alkane-Degrading Bacterium Isolated from JP-7 Polluted Soil.</title>
        <authorList>
            <person name="Brown L."/>
            <person name="Ruiz O.N."/>
            <person name="Gunasekera T."/>
        </authorList>
    </citation>
    <scope>NUCLEOTIDE SEQUENCE [LARGE SCALE GENOMIC DNA]</scope>
    <source>
        <strain evidence="8">BAFB</strain>
    </source>
</reference>
<keyword evidence="3 4" id="KW-0592">Phosphate transport</keyword>
<dbReference type="PROSITE" id="PS51257">
    <property type="entry name" value="PROKAR_LIPOPROTEIN"/>
    <property type="match status" value="1"/>
</dbReference>
<evidence type="ECO:0000259" key="7">
    <source>
        <dbReference type="Pfam" id="PF12849"/>
    </source>
</evidence>
<dbReference type="PIRSF" id="PIRSF002756">
    <property type="entry name" value="PstS"/>
    <property type="match status" value="1"/>
</dbReference>
<keyword evidence="9" id="KW-1185">Reference proteome</keyword>
<sequence length="365" mass="37420">MNTTSLRRALVPGITAAALALTISACGAANEKDSGSEGEGTLSGTIKGGGASSQEKGQAAWVAGIQDANPDLSVVYEPVGSGSGREGFISGGYLFAGTDSALNDDEGELTKAKEKCGADPIQVPAYVSPIAVAFNVEGVDKLDLDAATLTGIFSGKITKWNDKAITALNPDAKLPDAAITPVHRSDDSGTQENFTDYLSKAGGWAEEPDGEWPASIKVGEGADGTSGVVTAMQGAGYIGFMDESAARENDLTVASIKVGEDFVEPTPEAAAKILAASKPAGLSDNDMAVEVARTTTEAGVYPVVLVSYLLACPTYENAEDAANVKGYLEYILSEEGQKVSAEEAGSAPLDRETADKALDLVGAIK</sequence>
<dbReference type="RefSeq" id="WP_045548874.1">
    <property type="nucleotide sequence ID" value="NZ_JZDQ02000006.1"/>
</dbReference>
<dbReference type="InterPro" id="IPR024370">
    <property type="entry name" value="PBP_domain"/>
</dbReference>
<keyword evidence="6" id="KW-0732">Signal</keyword>
<dbReference type="OrthoDB" id="9801510at2"/>
<dbReference type="GO" id="GO:0043190">
    <property type="term" value="C:ATP-binding cassette (ABC) transporter complex"/>
    <property type="evidence" value="ECO:0007669"/>
    <property type="project" value="InterPro"/>
</dbReference>
<protein>
    <recommendedName>
        <fullName evidence="4">Phosphate-binding protein</fullName>
    </recommendedName>
</protein>
<evidence type="ECO:0000313" key="8">
    <source>
        <dbReference type="EMBL" id="OIJ27827.1"/>
    </source>
</evidence>
<evidence type="ECO:0000256" key="6">
    <source>
        <dbReference type="SAM" id="SignalP"/>
    </source>
</evidence>
<evidence type="ECO:0000256" key="1">
    <source>
        <dbReference type="ARBA" id="ARBA00008725"/>
    </source>
</evidence>
<evidence type="ECO:0000256" key="2">
    <source>
        <dbReference type="ARBA" id="ARBA00022448"/>
    </source>
</evidence>
<dbReference type="CDD" id="cd13565">
    <property type="entry name" value="PBP2_PstS"/>
    <property type="match status" value="1"/>
</dbReference>
<proteinExistence type="inferred from homology"/>
<dbReference type="PANTHER" id="PTHR42996:SF1">
    <property type="entry name" value="PHOSPHATE-BINDING PROTEIN PSTS"/>
    <property type="match status" value="1"/>
</dbReference>
<evidence type="ECO:0000313" key="9">
    <source>
        <dbReference type="Proteomes" id="UP000033772"/>
    </source>
</evidence>
<dbReference type="Proteomes" id="UP000033772">
    <property type="component" value="Unassembled WGS sequence"/>
</dbReference>
<name>A0A1J4N8I7_9ACTN</name>
<dbReference type="STRING" id="1844.UG56_005595"/>
<dbReference type="Pfam" id="PF12849">
    <property type="entry name" value="PBP_like_2"/>
    <property type="match status" value="1"/>
</dbReference>
<feature type="chain" id="PRO_5038521591" description="Phosphate-binding protein" evidence="6">
    <location>
        <begin position="29"/>
        <end position="365"/>
    </location>
</feature>
<feature type="region of interest" description="Disordered" evidence="5">
    <location>
        <begin position="29"/>
        <end position="53"/>
    </location>
</feature>
<feature type="domain" description="PBP" evidence="7">
    <location>
        <begin position="36"/>
        <end position="335"/>
    </location>
</feature>
<feature type="signal peptide" evidence="6">
    <location>
        <begin position="1"/>
        <end position="28"/>
    </location>
</feature>
<gene>
    <name evidence="8" type="ORF">UG56_005595</name>
</gene>
<dbReference type="AlphaFoldDB" id="A0A1J4N8I7"/>
<dbReference type="InterPro" id="IPR050962">
    <property type="entry name" value="Phosphate-bind_PstS"/>
</dbReference>
<dbReference type="PANTHER" id="PTHR42996">
    <property type="entry name" value="PHOSPHATE-BINDING PROTEIN PSTS"/>
    <property type="match status" value="1"/>
</dbReference>
<keyword evidence="2 4" id="KW-0813">Transport</keyword>